<dbReference type="STRING" id="993689.GCA_002077135_00163"/>
<dbReference type="AlphaFoldDB" id="A0A4S3KQJ7"/>
<name>A0A4S3KQJ7_9GAMM</name>
<keyword evidence="1" id="KW-0378">Hydrolase</keyword>
<proteinExistence type="predicted"/>
<dbReference type="Proteomes" id="UP000307749">
    <property type="component" value="Unassembled WGS sequence"/>
</dbReference>
<dbReference type="RefSeq" id="WP_081130213.1">
    <property type="nucleotide sequence ID" value="NZ_LDOS01000005.1"/>
</dbReference>
<reference evidence="1 2" key="1">
    <citation type="submission" date="2017-02" db="EMBL/GenBank/DDBJ databases">
        <title>Whole genome sequencing of Metallibacterium scheffleri DSM 24874 (T).</title>
        <authorList>
            <person name="Kumar S."/>
            <person name="Patil P."/>
            <person name="Patil P.B."/>
        </authorList>
    </citation>
    <scope>NUCLEOTIDE SEQUENCE [LARGE SCALE GENOMIC DNA]</scope>
    <source>
        <strain evidence="1 2">DSM 24874</strain>
    </source>
</reference>
<evidence type="ECO:0000313" key="1">
    <source>
        <dbReference type="EMBL" id="THD11269.1"/>
    </source>
</evidence>
<keyword evidence="2" id="KW-1185">Reference proteome</keyword>
<gene>
    <name evidence="1" type="ORF">B1806_03885</name>
</gene>
<dbReference type="OrthoDB" id="6638236at2"/>
<dbReference type="GO" id="GO:0016787">
    <property type="term" value="F:hydrolase activity"/>
    <property type="evidence" value="ECO:0007669"/>
    <property type="project" value="UniProtKB-KW"/>
</dbReference>
<sequence>MTPLSKDSIPALLVHDLPRELVMGVEDAFNMGALRAYDSSRMMADGHLAHVLGQQRHFEMNEAFHKALQAADARPSPIRGNDIITGRAGIFTVGRFNIPTGFWINGRRSHTRRQMSLVNKALVPLLQPSLFEQYSRPSNAVVFFVACFSGSVRVHPHGPVSINIAVPDDEMRGWLFREPLSVFLQRYEPIVSESQLDLAKPKLKKGRDSASDGGQA</sequence>
<comment type="caution">
    <text evidence="1">The sequence shown here is derived from an EMBL/GenBank/DDBJ whole genome shotgun (WGS) entry which is preliminary data.</text>
</comment>
<protein>
    <submittedName>
        <fullName evidence="1">Alpha/beta hydrolase</fullName>
    </submittedName>
</protein>
<organism evidence="1 2">
    <name type="scientific">Metallibacterium scheffleri</name>
    <dbReference type="NCBI Taxonomy" id="993689"/>
    <lineage>
        <taxon>Bacteria</taxon>
        <taxon>Pseudomonadati</taxon>
        <taxon>Pseudomonadota</taxon>
        <taxon>Gammaproteobacteria</taxon>
        <taxon>Lysobacterales</taxon>
        <taxon>Rhodanobacteraceae</taxon>
        <taxon>Metallibacterium</taxon>
    </lineage>
</organism>
<dbReference type="EMBL" id="MWQO01000014">
    <property type="protein sequence ID" value="THD11269.1"/>
    <property type="molecule type" value="Genomic_DNA"/>
</dbReference>
<evidence type="ECO:0000313" key="2">
    <source>
        <dbReference type="Proteomes" id="UP000307749"/>
    </source>
</evidence>
<accession>A0A4S3KQJ7</accession>